<evidence type="ECO:0000313" key="3">
    <source>
        <dbReference type="Proteomes" id="UP000716291"/>
    </source>
</evidence>
<evidence type="ECO:0000256" key="1">
    <source>
        <dbReference type="SAM" id="MobiDB-lite"/>
    </source>
</evidence>
<dbReference type="Proteomes" id="UP000716291">
    <property type="component" value="Unassembled WGS sequence"/>
</dbReference>
<accession>A0A9P6WUI9</accession>
<proteinExistence type="predicted"/>
<evidence type="ECO:0000313" key="2">
    <source>
        <dbReference type="EMBL" id="KAG1288932.1"/>
    </source>
</evidence>
<dbReference type="AlphaFoldDB" id="A0A9P6WUI9"/>
<keyword evidence="3" id="KW-1185">Reference proteome</keyword>
<reference evidence="2" key="1">
    <citation type="journal article" date="2020" name="Microb. Genom.">
        <title>Genetic diversity of clinical and environmental Mucorales isolates obtained from an investigation of mucormycosis cases among solid organ transplant recipients.</title>
        <authorList>
            <person name="Nguyen M.H."/>
            <person name="Kaul D."/>
            <person name="Muto C."/>
            <person name="Cheng S.J."/>
            <person name="Richter R.A."/>
            <person name="Bruno V.M."/>
            <person name="Liu G."/>
            <person name="Beyhan S."/>
            <person name="Sundermann A.J."/>
            <person name="Mounaud S."/>
            <person name="Pasculle A.W."/>
            <person name="Nierman W.C."/>
            <person name="Driscoll E."/>
            <person name="Cumbie R."/>
            <person name="Clancy C.J."/>
            <person name="Dupont C.L."/>
        </authorList>
    </citation>
    <scope>NUCLEOTIDE SEQUENCE</scope>
    <source>
        <strain evidence="2">GL11</strain>
    </source>
</reference>
<sequence>MLGLLVDRQCADEMQDQAGIGHGGGMGAGGGKRDRHGDRQVSGLHGGPLHWGWSPACMRGAWPLCERNMKPSLRKANERCTRVMRVQHYLRQGGIRSARRAS</sequence>
<dbReference type="EMBL" id="JAANQT010007146">
    <property type="protein sequence ID" value="KAG1288932.1"/>
    <property type="molecule type" value="Genomic_DNA"/>
</dbReference>
<organism evidence="2 3">
    <name type="scientific">Rhizopus oryzae</name>
    <name type="common">Mucormycosis agent</name>
    <name type="synonym">Rhizopus arrhizus var. delemar</name>
    <dbReference type="NCBI Taxonomy" id="64495"/>
    <lineage>
        <taxon>Eukaryota</taxon>
        <taxon>Fungi</taxon>
        <taxon>Fungi incertae sedis</taxon>
        <taxon>Mucoromycota</taxon>
        <taxon>Mucoromycotina</taxon>
        <taxon>Mucoromycetes</taxon>
        <taxon>Mucorales</taxon>
        <taxon>Mucorineae</taxon>
        <taxon>Rhizopodaceae</taxon>
        <taxon>Rhizopus</taxon>
    </lineage>
</organism>
<name>A0A9P6WUI9_RHIOR</name>
<feature type="compositionally biased region" description="Gly residues" evidence="1">
    <location>
        <begin position="20"/>
        <end position="30"/>
    </location>
</feature>
<gene>
    <name evidence="2" type="ORF">G6F64_014069</name>
</gene>
<feature type="region of interest" description="Disordered" evidence="1">
    <location>
        <begin position="16"/>
        <end position="45"/>
    </location>
</feature>
<comment type="caution">
    <text evidence="2">The sequence shown here is derived from an EMBL/GenBank/DDBJ whole genome shotgun (WGS) entry which is preliminary data.</text>
</comment>
<protein>
    <submittedName>
        <fullName evidence="2">Uncharacterized protein</fullName>
    </submittedName>
</protein>